<dbReference type="SUPFAM" id="SSF47323">
    <property type="entry name" value="Anticodon-binding domain of a subclass of class I aminoacyl-tRNA synthetases"/>
    <property type="match status" value="1"/>
</dbReference>
<keyword evidence="6" id="KW-1185">Reference proteome</keyword>
<evidence type="ECO:0000256" key="2">
    <source>
        <dbReference type="ARBA" id="ARBA00022741"/>
    </source>
</evidence>
<evidence type="ECO:0000313" key="5">
    <source>
        <dbReference type="EMBL" id="MDB9442046.1"/>
    </source>
</evidence>
<proteinExistence type="predicted"/>
<evidence type="ECO:0000256" key="1">
    <source>
        <dbReference type="ARBA" id="ARBA00022598"/>
    </source>
</evidence>
<dbReference type="Pfam" id="PF05746">
    <property type="entry name" value="DALR_1"/>
    <property type="match status" value="1"/>
</dbReference>
<dbReference type="Proteomes" id="UP001211711">
    <property type="component" value="Unassembled WGS sequence"/>
</dbReference>
<comment type="caution">
    <text evidence="5">The sequence shown here is derived from an EMBL/GenBank/DDBJ whole genome shotgun (WGS) entry which is preliminary data.</text>
</comment>
<keyword evidence="2" id="KW-0547">Nucleotide-binding</keyword>
<evidence type="ECO:0000256" key="3">
    <source>
        <dbReference type="ARBA" id="ARBA00022840"/>
    </source>
</evidence>
<keyword evidence="3" id="KW-0067">ATP-binding</keyword>
<protein>
    <submittedName>
        <fullName evidence="5">DALR anticodon-binding domain-containing protein</fullName>
    </submittedName>
</protein>
<reference evidence="5 6" key="1">
    <citation type="submission" date="2023-01" db="EMBL/GenBank/DDBJ databases">
        <title>Genomes from the Australian National Cyanobacteria Reference Collection.</title>
        <authorList>
            <person name="Willis A."/>
            <person name="Lee E.M.F."/>
        </authorList>
    </citation>
    <scope>NUCLEOTIDE SEQUENCE [LARGE SCALE GENOMIC DNA]</scope>
    <source>
        <strain evidence="5 6">CS-549</strain>
    </source>
</reference>
<dbReference type="EMBL" id="JAQMTI010000143">
    <property type="protein sequence ID" value="MDB9442046.1"/>
    <property type="molecule type" value="Genomic_DNA"/>
</dbReference>
<sequence>MLNNYVQHWLLFKKYTSIKQIVYIHLINFLSVYTKDEKILWIKKGKLPLYQGTDGKKILYISSVALQLASSDNSKVTGIIRAIAAHLAAYGELFHVKVVPPALIHIELIDSTLAVWLHNLTVGETSLEGIGGGGDGETGRWPDGENYNNKLFKIQYAHARCCSLLRLADREGLIQLIDNSTEVLGLLSTQPIPWLDCDQKLRLYQGDEVRLMHLLVKMVDDLVFPDSNTSVNWMTTALKLSEAFESFWCNCRIWGEVKINSLELAQARLGLLIVTQLVLRSVLESKLGVFAPVEL</sequence>
<dbReference type="Gene3D" id="1.10.730.10">
    <property type="entry name" value="Isoleucyl-tRNA Synthetase, Domain 1"/>
    <property type="match status" value="1"/>
</dbReference>
<evidence type="ECO:0000313" key="6">
    <source>
        <dbReference type="Proteomes" id="UP001211711"/>
    </source>
</evidence>
<gene>
    <name evidence="5" type="ORF">PN497_11840</name>
</gene>
<name>A0ABT4ZSE7_9CYAN</name>
<dbReference type="InterPro" id="IPR009080">
    <property type="entry name" value="tRNAsynth_Ia_anticodon-bd"/>
</dbReference>
<evidence type="ECO:0000259" key="4">
    <source>
        <dbReference type="SMART" id="SM00836"/>
    </source>
</evidence>
<keyword evidence="1" id="KW-0436">Ligase</keyword>
<feature type="domain" description="DALR anticodon binding" evidence="4">
    <location>
        <begin position="154"/>
        <end position="295"/>
    </location>
</feature>
<organism evidence="5 6">
    <name type="scientific">Sphaerospermopsis kisseleviana CS-549</name>
    <dbReference type="NCBI Taxonomy" id="3021783"/>
    <lineage>
        <taxon>Bacteria</taxon>
        <taxon>Bacillati</taxon>
        <taxon>Cyanobacteriota</taxon>
        <taxon>Cyanophyceae</taxon>
        <taxon>Nostocales</taxon>
        <taxon>Aphanizomenonaceae</taxon>
        <taxon>Sphaerospermopsis</taxon>
        <taxon>Sphaerospermopsis kisseleviana</taxon>
    </lineage>
</organism>
<dbReference type="InterPro" id="IPR008909">
    <property type="entry name" value="DALR_anticod-bd"/>
</dbReference>
<accession>A0ABT4ZSE7</accession>
<dbReference type="SMART" id="SM00836">
    <property type="entry name" value="DALR_1"/>
    <property type="match status" value="1"/>
</dbReference>